<dbReference type="CDD" id="cd05233">
    <property type="entry name" value="SDR_c"/>
    <property type="match status" value="1"/>
</dbReference>
<dbReference type="Pfam" id="PF00106">
    <property type="entry name" value="adh_short"/>
    <property type="match status" value="1"/>
</dbReference>
<dbReference type="AlphaFoldDB" id="A0A318XK46"/>
<dbReference type="RefSeq" id="WP_242981209.1">
    <property type="nucleotide sequence ID" value="NZ_QKMR01000010.1"/>
</dbReference>
<name>A0A318XK46_9FIRM</name>
<protein>
    <submittedName>
        <fullName evidence="4">Short-subunit dehydrogenase</fullName>
    </submittedName>
</protein>
<organism evidence="4 5">
    <name type="scientific">Ruminiclostridium sufflavum DSM 19573</name>
    <dbReference type="NCBI Taxonomy" id="1121337"/>
    <lineage>
        <taxon>Bacteria</taxon>
        <taxon>Bacillati</taxon>
        <taxon>Bacillota</taxon>
        <taxon>Clostridia</taxon>
        <taxon>Eubacteriales</taxon>
        <taxon>Oscillospiraceae</taxon>
        <taxon>Ruminiclostridium</taxon>
    </lineage>
</organism>
<evidence type="ECO:0000256" key="3">
    <source>
        <dbReference type="RuleBase" id="RU000363"/>
    </source>
</evidence>
<reference evidence="4 5" key="1">
    <citation type="submission" date="2018-06" db="EMBL/GenBank/DDBJ databases">
        <title>Genomic Encyclopedia of Type Strains, Phase I: the one thousand microbial genomes (KMG-I) project.</title>
        <authorList>
            <person name="Kyrpides N."/>
        </authorList>
    </citation>
    <scope>NUCLEOTIDE SEQUENCE [LARGE SCALE GENOMIC DNA]</scope>
    <source>
        <strain evidence="4 5">DSM 19573</strain>
    </source>
</reference>
<dbReference type="PRINTS" id="PR00081">
    <property type="entry name" value="GDHRDH"/>
</dbReference>
<dbReference type="SUPFAM" id="SSF51735">
    <property type="entry name" value="NAD(P)-binding Rossmann-fold domains"/>
    <property type="match status" value="1"/>
</dbReference>
<proteinExistence type="inferred from homology"/>
<keyword evidence="2" id="KW-0560">Oxidoreductase</keyword>
<evidence type="ECO:0000313" key="5">
    <source>
        <dbReference type="Proteomes" id="UP000248132"/>
    </source>
</evidence>
<evidence type="ECO:0000256" key="1">
    <source>
        <dbReference type="ARBA" id="ARBA00006484"/>
    </source>
</evidence>
<gene>
    <name evidence="4" type="ORF">LY28_02027</name>
</gene>
<dbReference type="Proteomes" id="UP000248132">
    <property type="component" value="Unassembled WGS sequence"/>
</dbReference>
<dbReference type="Gene3D" id="3.40.50.720">
    <property type="entry name" value="NAD(P)-binding Rossmann-like Domain"/>
    <property type="match status" value="1"/>
</dbReference>
<accession>A0A318XK46</accession>
<dbReference type="InterPro" id="IPR036291">
    <property type="entry name" value="NAD(P)-bd_dom_sf"/>
</dbReference>
<dbReference type="GO" id="GO:0016616">
    <property type="term" value="F:oxidoreductase activity, acting on the CH-OH group of donors, NAD or NADP as acceptor"/>
    <property type="evidence" value="ECO:0007669"/>
    <property type="project" value="TreeGrafter"/>
</dbReference>
<dbReference type="PANTHER" id="PTHR42760">
    <property type="entry name" value="SHORT-CHAIN DEHYDROGENASES/REDUCTASES FAMILY MEMBER"/>
    <property type="match status" value="1"/>
</dbReference>
<sequence length="252" mass="27672">MLRKAVNRMTDVKGKWAFITGASRGIGYLTALFMASKGCNLILHARKKEILERLSKKVEIFGVRTYLIEAELSDPDAVEAMLAEIDDTGLQVDFVLNNAGIQVAHSTEWFETPSEDYDLSFRVNTIAPIMICYHFMPKMIKHGFGRIVNTSSGISKEPQQGPYSASKAALDKATKDLATIVEGTEVMINLADPGWCRTDMGGSNAPNSPESVIPGICAGVFLDDRKSGRWLSAQDYCGLTIEEAVEKAMRLT</sequence>
<keyword evidence="5" id="KW-1185">Reference proteome</keyword>
<dbReference type="PRINTS" id="PR00080">
    <property type="entry name" value="SDRFAMILY"/>
</dbReference>
<dbReference type="InterPro" id="IPR002347">
    <property type="entry name" value="SDR_fam"/>
</dbReference>
<dbReference type="EMBL" id="QKMR01000010">
    <property type="protein sequence ID" value="PYG87655.1"/>
    <property type="molecule type" value="Genomic_DNA"/>
</dbReference>
<evidence type="ECO:0000313" key="4">
    <source>
        <dbReference type="EMBL" id="PYG87655.1"/>
    </source>
</evidence>
<evidence type="ECO:0000256" key="2">
    <source>
        <dbReference type="ARBA" id="ARBA00023002"/>
    </source>
</evidence>
<comment type="similarity">
    <text evidence="1 3">Belongs to the short-chain dehydrogenases/reductases (SDR) family.</text>
</comment>
<comment type="caution">
    <text evidence="4">The sequence shown here is derived from an EMBL/GenBank/DDBJ whole genome shotgun (WGS) entry which is preliminary data.</text>
</comment>
<dbReference type="PANTHER" id="PTHR42760:SF133">
    <property type="entry name" value="3-OXOACYL-[ACYL-CARRIER-PROTEIN] REDUCTASE"/>
    <property type="match status" value="1"/>
</dbReference>